<dbReference type="RefSeq" id="WP_268609196.1">
    <property type="nucleotide sequence ID" value="NZ_CP113797.1"/>
</dbReference>
<dbReference type="SUPFAM" id="SSF52172">
    <property type="entry name" value="CheY-like"/>
    <property type="match status" value="1"/>
</dbReference>
<dbReference type="InterPro" id="IPR001789">
    <property type="entry name" value="Sig_transdc_resp-reg_receiver"/>
</dbReference>
<comment type="catalytic activity">
    <reaction evidence="1">
        <text>ATP + protein L-histidine = ADP + protein N-phospho-L-histidine.</text>
        <dbReference type="EC" id="2.7.13.3"/>
    </reaction>
</comment>
<dbReference type="SUPFAM" id="SSF55874">
    <property type="entry name" value="ATPase domain of HSP90 chaperone/DNA topoisomerase II/histidine kinase"/>
    <property type="match status" value="1"/>
</dbReference>
<dbReference type="InterPro" id="IPR004358">
    <property type="entry name" value="Sig_transdc_His_kin-like_C"/>
</dbReference>
<evidence type="ECO:0000256" key="6">
    <source>
        <dbReference type="PROSITE-ProRule" id="PRU00169"/>
    </source>
</evidence>
<evidence type="ECO:0000313" key="10">
    <source>
        <dbReference type="EMBL" id="WAL59401.1"/>
    </source>
</evidence>
<dbReference type="EMBL" id="CP113797">
    <property type="protein sequence ID" value="WAL59401.1"/>
    <property type="molecule type" value="Genomic_DNA"/>
</dbReference>
<name>A0A9E9C3X4_9CYAN</name>
<reference evidence="10" key="1">
    <citation type="submission" date="2022-12" db="EMBL/GenBank/DDBJ databases">
        <title>Polyphasic identification of a Novel Hot-Spring Cyanobacterium Ocullathermofonsia sinensis gen nov. sp. nov. and Genomic Insights on its Adaptations to the Thermal Habitat.</title>
        <authorList>
            <person name="Daroch M."/>
            <person name="Tang J."/>
            <person name="Jiang Y."/>
        </authorList>
    </citation>
    <scope>NUCLEOTIDE SEQUENCE</scope>
    <source>
        <strain evidence="10">PKUAC-SCTA174</strain>
    </source>
</reference>
<dbReference type="Pfam" id="PF00072">
    <property type="entry name" value="Response_reg"/>
    <property type="match status" value="1"/>
</dbReference>
<dbReference type="PRINTS" id="PR00344">
    <property type="entry name" value="BCTRLSENSOR"/>
</dbReference>
<organism evidence="10 11">
    <name type="scientific">Thermocoleostomius sinensis A174</name>
    <dbReference type="NCBI Taxonomy" id="2016057"/>
    <lineage>
        <taxon>Bacteria</taxon>
        <taxon>Bacillati</taxon>
        <taxon>Cyanobacteriota</taxon>
        <taxon>Cyanophyceae</taxon>
        <taxon>Oculatellales</taxon>
        <taxon>Oculatellaceae</taxon>
        <taxon>Thermocoleostomius</taxon>
    </lineage>
</organism>
<evidence type="ECO:0000313" key="11">
    <source>
        <dbReference type="Proteomes" id="UP001163152"/>
    </source>
</evidence>
<dbReference type="AlphaFoldDB" id="A0A9E9C3X4"/>
<dbReference type="SUPFAM" id="SSF47384">
    <property type="entry name" value="Homodimeric domain of signal transducing histidine kinase"/>
    <property type="match status" value="1"/>
</dbReference>
<evidence type="ECO:0000256" key="3">
    <source>
        <dbReference type="ARBA" id="ARBA00022553"/>
    </source>
</evidence>
<dbReference type="EC" id="2.7.13.3" evidence="2"/>
<keyword evidence="4" id="KW-0418">Kinase</keyword>
<dbReference type="KEGG" id="tsin:OXH18_19835"/>
<dbReference type="Gene3D" id="1.10.287.130">
    <property type="match status" value="1"/>
</dbReference>
<feature type="domain" description="Histidine kinase" evidence="8">
    <location>
        <begin position="173"/>
        <end position="430"/>
    </location>
</feature>
<dbReference type="Pfam" id="PF02518">
    <property type="entry name" value="HATPase_c"/>
    <property type="match status" value="1"/>
</dbReference>
<accession>A0A9E9C3X4</accession>
<dbReference type="Proteomes" id="UP001163152">
    <property type="component" value="Chromosome"/>
</dbReference>
<dbReference type="SMART" id="SM00448">
    <property type="entry name" value="REC"/>
    <property type="match status" value="1"/>
</dbReference>
<dbReference type="InterPro" id="IPR003661">
    <property type="entry name" value="HisK_dim/P_dom"/>
</dbReference>
<dbReference type="InterPro" id="IPR036097">
    <property type="entry name" value="HisK_dim/P_sf"/>
</dbReference>
<evidence type="ECO:0000259" key="9">
    <source>
        <dbReference type="PROSITE" id="PS50110"/>
    </source>
</evidence>
<proteinExistence type="predicted"/>
<keyword evidence="5" id="KW-0902">Two-component regulatory system</keyword>
<dbReference type="GO" id="GO:0000155">
    <property type="term" value="F:phosphorelay sensor kinase activity"/>
    <property type="evidence" value="ECO:0007669"/>
    <property type="project" value="InterPro"/>
</dbReference>
<keyword evidence="11" id="KW-1185">Reference proteome</keyword>
<dbReference type="SMART" id="SM00387">
    <property type="entry name" value="HATPase_c"/>
    <property type="match status" value="1"/>
</dbReference>
<dbReference type="Gene3D" id="3.40.50.2300">
    <property type="match status" value="1"/>
</dbReference>
<evidence type="ECO:0000256" key="2">
    <source>
        <dbReference type="ARBA" id="ARBA00012438"/>
    </source>
</evidence>
<dbReference type="CDD" id="cd00082">
    <property type="entry name" value="HisKA"/>
    <property type="match status" value="1"/>
</dbReference>
<evidence type="ECO:0000256" key="1">
    <source>
        <dbReference type="ARBA" id="ARBA00000085"/>
    </source>
</evidence>
<dbReference type="CDD" id="cd19920">
    <property type="entry name" value="REC_PA4781-like"/>
    <property type="match status" value="1"/>
</dbReference>
<evidence type="ECO:0000256" key="5">
    <source>
        <dbReference type="ARBA" id="ARBA00023012"/>
    </source>
</evidence>
<dbReference type="InterPro" id="IPR011006">
    <property type="entry name" value="CheY-like_superfamily"/>
</dbReference>
<feature type="coiled-coil region" evidence="7">
    <location>
        <begin position="130"/>
        <end position="161"/>
    </location>
</feature>
<dbReference type="PANTHER" id="PTHR43065">
    <property type="entry name" value="SENSOR HISTIDINE KINASE"/>
    <property type="match status" value="1"/>
</dbReference>
<keyword evidence="7" id="KW-0175">Coiled coil</keyword>
<dbReference type="PROSITE" id="PS50110">
    <property type="entry name" value="RESPONSE_REGULATORY"/>
    <property type="match status" value="1"/>
</dbReference>
<dbReference type="InterPro" id="IPR003594">
    <property type="entry name" value="HATPase_dom"/>
</dbReference>
<dbReference type="PANTHER" id="PTHR43065:SF48">
    <property type="entry name" value="HISTIDINE KINASE"/>
    <property type="match status" value="1"/>
</dbReference>
<keyword evidence="3 6" id="KW-0597">Phosphoprotein</keyword>
<keyword evidence="4" id="KW-0808">Transferase</keyword>
<feature type="modified residue" description="4-aspartylphosphate" evidence="6">
    <location>
        <position position="61"/>
    </location>
</feature>
<dbReference type="Gene3D" id="3.30.565.10">
    <property type="entry name" value="Histidine kinase-like ATPase, C-terminal domain"/>
    <property type="match status" value="1"/>
</dbReference>
<dbReference type="InterPro" id="IPR005467">
    <property type="entry name" value="His_kinase_dom"/>
</dbReference>
<sequence length="434" mass="48517">MNILIDNELKADILVVDDIPDNVRVLSTILLKQGYHVRKAISGKMALMAIRTTIPDLILLDINMPDMSGYQVCQELRNDRRTAQIPVIFLSALDDVLDKVKAFQVGGADYVTKPFQIEEVLARIQHQLTIQDLQTQLHVQNEQLRQALDHLKTTQAQLIQKEKLIGLGQFVAGIAHEFNNPVNFIAGNLSPAGDYIQDLLKLIKLYQTEYPQPTPAIQQVINEIDLDFLLCDLKKLFGSMQTGVERICAIILALRIFSHLDESDIKPVNVHHGLDSTLLLLNHRLTIQVTTSATTSIKVVKHYGNLPIVTCYARQLNQVFFNLLSNAIDALEVASQHYKQVAYEPTLWIETKVIDRDMIQISIKDNGLGIPEAIRARLFEPFFTTKSVGQGTGLGLPTSYQIVVGKHGGTLTYHTASEGTEFQIVIPARSPQES</sequence>
<protein>
    <recommendedName>
        <fullName evidence="2">histidine kinase</fullName>
        <ecNumber evidence="2">2.7.13.3</ecNumber>
    </recommendedName>
</protein>
<dbReference type="PROSITE" id="PS50109">
    <property type="entry name" value="HIS_KIN"/>
    <property type="match status" value="1"/>
</dbReference>
<feature type="domain" description="Response regulatory" evidence="9">
    <location>
        <begin position="12"/>
        <end position="128"/>
    </location>
</feature>
<evidence type="ECO:0000259" key="8">
    <source>
        <dbReference type="PROSITE" id="PS50109"/>
    </source>
</evidence>
<gene>
    <name evidence="10" type="ORF">OXH18_19835</name>
</gene>
<dbReference type="InterPro" id="IPR036890">
    <property type="entry name" value="HATPase_C_sf"/>
</dbReference>
<evidence type="ECO:0000256" key="4">
    <source>
        <dbReference type="ARBA" id="ARBA00022777"/>
    </source>
</evidence>
<evidence type="ECO:0000256" key="7">
    <source>
        <dbReference type="SAM" id="Coils"/>
    </source>
</evidence>